<protein>
    <submittedName>
        <fullName evidence="2">Uncharacterized protein</fullName>
    </submittedName>
</protein>
<name>A0ABW3SYB4_9CAUL</name>
<dbReference type="EMBL" id="JBHTLQ010000001">
    <property type="protein sequence ID" value="MFD1188967.1"/>
    <property type="molecule type" value="Genomic_DNA"/>
</dbReference>
<evidence type="ECO:0000256" key="1">
    <source>
        <dbReference type="SAM" id="SignalP"/>
    </source>
</evidence>
<organism evidence="2 3">
    <name type="scientific">Phenylobacterium conjunctum</name>
    <dbReference type="NCBI Taxonomy" id="1298959"/>
    <lineage>
        <taxon>Bacteria</taxon>
        <taxon>Pseudomonadati</taxon>
        <taxon>Pseudomonadota</taxon>
        <taxon>Alphaproteobacteria</taxon>
        <taxon>Caulobacterales</taxon>
        <taxon>Caulobacteraceae</taxon>
        <taxon>Phenylobacterium</taxon>
    </lineage>
</organism>
<sequence>MLRRTVLLSVAASLVAAPMAWGAEAPVAKVPEGTELLIRFNDRLSSGTNSAGDQFSITLDEDVRLADGTVVKAGYRGKGEVTDARKKGFMGQAGELNIRLNYLRVGDARIRLRASKGGEGKGAMGATIALTVLFGPLGLLKRGHDIEIKPGQTLTAYADQDALLPLPLPPPPED</sequence>
<keyword evidence="3" id="KW-1185">Reference proteome</keyword>
<dbReference type="Proteomes" id="UP001597216">
    <property type="component" value="Unassembled WGS sequence"/>
</dbReference>
<comment type="caution">
    <text evidence="2">The sequence shown here is derived from an EMBL/GenBank/DDBJ whole genome shotgun (WGS) entry which is preliminary data.</text>
</comment>
<accession>A0ABW3SYB4</accession>
<proteinExistence type="predicted"/>
<feature type="chain" id="PRO_5046125855" evidence="1">
    <location>
        <begin position="23"/>
        <end position="174"/>
    </location>
</feature>
<gene>
    <name evidence="2" type="ORF">ACFQ27_00120</name>
</gene>
<feature type="signal peptide" evidence="1">
    <location>
        <begin position="1"/>
        <end position="22"/>
    </location>
</feature>
<evidence type="ECO:0000313" key="2">
    <source>
        <dbReference type="EMBL" id="MFD1188967.1"/>
    </source>
</evidence>
<dbReference type="RefSeq" id="WP_377351924.1">
    <property type="nucleotide sequence ID" value="NZ_JBHTLQ010000001.1"/>
</dbReference>
<evidence type="ECO:0000313" key="3">
    <source>
        <dbReference type="Proteomes" id="UP001597216"/>
    </source>
</evidence>
<keyword evidence="1" id="KW-0732">Signal</keyword>
<reference evidence="3" key="1">
    <citation type="journal article" date="2019" name="Int. J. Syst. Evol. Microbiol.">
        <title>The Global Catalogue of Microorganisms (GCM) 10K type strain sequencing project: providing services to taxonomists for standard genome sequencing and annotation.</title>
        <authorList>
            <consortium name="The Broad Institute Genomics Platform"/>
            <consortium name="The Broad Institute Genome Sequencing Center for Infectious Disease"/>
            <person name="Wu L."/>
            <person name="Ma J."/>
        </authorList>
    </citation>
    <scope>NUCLEOTIDE SEQUENCE [LARGE SCALE GENOMIC DNA]</scope>
    <source>
        <strain evidence="3">CCUG 55074</strain>
    </source>
</reference>